<dbReference type="PANTHER" id="PTHR47326">
    <property type="entry name" value="TRANSPOSABLE ELEMENT TC3 TRANSPOSASE-LIKE PROTEIN"/>
    <property type="match status" value="1"/>
</dbReference>
<name>A0AAV0YDH3_9HEMI</name>
<organism evidence="1 2">
    <name type="scientific">Macrosiphum euphorbiae</name>
    <name type="common">potato aphid</name>
    <dbReference type="NCBI Taxonomy" id="13131"/>
    <lineage>
        <taxon>Eukaryota</taxon>
        <taxon>Metazoa</taxon>
        <taxon>Ecdysozoa</taxon>
        <taxon>Arthropoda</taxon>
        <taxon>Hexapoda</taxon>
        <taxon>Insecta</taxon>
        <taxon>Pterygota</taxon>
        <taxon>Neoptera</taxon>
        <taxon>Paraneoptera</taxon>
        <taxon>Hemiptera</taxon>
        <taxon>Sternorrhyncha</taxon>
        <taxon>Aphidomorpha</taxon>
        <taxon>Aphidoidea</taxon>
        <taxon>Aphididae</taxon>
        <taxon>Macrosiphini</taxon>
        <taxon>Macrosiphum</taxon>
    </lineage>
</organism>
<evidence type="ECO:0000313" key="1">
    <source>
        <dbReference type="EMBL" id="CAI6377246.1"/>
    </source>
</evidence>
<reference evidence="1 2" key="1">
    <citation type="submission" date="2023-01" db="EMBL/GenBank/DDBJ databases">
        <authorList>
            <person name="Whitehead M."/>
        </authorList>
    </citation>
    <scope>NUCLEOTIDE SEQUENCE [LARGE SCALE GENOMIC DNA]</scope>
</reference>
<dbReference type="EMBL" id="CARXXK010001676">
    <property type="protein sequence ID" value="CAI6377246.1"/>
    <property type="molecule type" value="Genomic_DNA"/>
</dbReference>
<dbReference type="PANTHER" id="PTHR47326:SF1">
    <property type="entry name" value="HTH PSQ-TYPE DOMAIN-CONTAINING PROTEIN"/>
    <property type="match status" value="1"/>
</dbReference>
<evidence type="ECO:0008006" key="3">
    <source>
        <dbReference type="Google" id="ProtNLM"/>
    </source>
</evidence>
<dbReference type="Proteomes" id="UP001160148">
    <property type="component" value="Unassembled WGS sequence"/>
</dbReference>
<comment type="caution">
    <text evidence="1">The sequence shown here is derived from an EMBL/GenBank/DDBJ whole genome shotgun (WGS) entry which is preliminary data.</text>
</comment>
<proteinExistence type="predicted"/>
<protein>
    <recommendedName>
        <fullName evidence="3">Transposase</fullName>
    </recommendedName>
</protein>
<dbReference type="AlphaFoldDB" id="A0AAV0YDH3"/>
<dbReference type="Gene3D" id="3.30.420.10">
    <property type="entry name" value="Ribonuclease H-like superfamily/Ribonuclease H"/>
    <property type="match status" value="1"/>
</dbReference>
<sequence length="210" mass="24526">MVLFMSDEAHFHLNGYVNKQNCRYWSPVNPQQLHEEPLHTPKVTVWCAIGATQIIGPYFFEDNGQTTTVNSERYIEMLTQFFFPELQRRRVSIRKVWFQQDGATSHTARASMEVLRQKFPGRLISRFGDVPWPPRSPDLSLCDFFLWGHLKSKVYQYKPQTLDELKNEITRVVGEVPGQMLTDAMDSFRERLHSCIAAQGRHMTDIIFKT</sequence>
<evidence type="ECO:0000313" key="2">
    <source>
        <dbReference type="Proteomes" id="UP001160148"/>
    </source>
</evidence>
<accession>A0AAV0YDH3</accession>
<dbReference type="GO" id="GO:0003676">
    <property type="term" value="F:nucleic acid binding"/>
    <property type="evidence" value="ECO:0007669"/>
    <property type="project" value="InterPro"/>
</dbReference>
<dbReference type="InterPro" id="IPR036397">
    <property type="entry name" value="RNaseH_sf"/>
</dbReference>
<keyword evidence="2" id="KW-1185">Reference proteome</keyword>
<gene>
    <name evidence="1" type="ORF">MEUPH1_LOCUS30536</name>
</gene>